<feature type="domain" description="EAL" evidence="3">
    <location>
        <begin position="255"/>
        <end position="511"/>
    </location>
</feature>
<protein>
    <submittedName>
        <fullName evidence="6">Uncharacterized protein</fullName>
    </submittedName>
</protein>
<dbReference type="SMART" id="SM00267">
    <property type="entry name" value="GGDEF"/>
    <property type="match status" value="1"/>
</dbReference>
<dbReference type="PROSITE" id="PS50887">
    <property type="entry name" value="GGDEF"/>
    <property type="match status" value="1"/>
</dbReference>
<dbReference type="InterPro" id="IPR052155">
    <property type="entry name" value="Biofilm_reg_signaling"/>
</dbReference>
<dbReference type="PROSITE" id="PS50885">
    <property type="entry name" value="HAMP"/>
    <property type="match status" value="1"/>
</dbReference>
<dbReference type="Gene3D" id="3.20.20.450">
    <property type="entry name" value="EAL domain"/>
    <property type="match status" value="1"/>
</dbReference>
<dbReference type="CDD" id="cd01949">
    <property type="entry name" value="GGDEF"/>
    <property type="match status" value="1"/>
</dbReference>
<dbReference type="InterPro" id="IPR029787">
    <property type="entry name" value="Nucleotide_cyclase"/>
</dbReference>
<name>A0ABP7BZ88_9MICC</name>
<dbReference type="Pfam" id="PF00990">
    <property type="entry name" value="GGDEF"/>
    <property type="match status" value="1"/>
</dbReference>
<evidence type="ECO:0000259" key="3">
    <source>
        <dbReference type="PROSITE" id="PS50883"/>
    </source>
</evidence>
<dbReference type="SUPFAM" id="SSF55073">
    <property type="entry name" value="Nucleotide cyclase"/>
    <property type="match status" value="1"/>
</dbReference>
<dbReference type="CDD" id="cd01948">
    <property type="entry name" value="EAL"/>
    <property type="match status" value="1"/>
</dbReference>
<feature type="domain" description="GGDEF" evidence="5">
    <location>
        <begin position="116"/>
        <end position="246"/>
    </location>
</feature>
<dbReference type="InterPro" id="IPR000160">
    <property type="entry name" value="GGDEF_dom"/>
</dbReference>
<dbReference type="InterPro" id="IPR035919">
    <property type="entry name" value="EAL_sf"/>
</dbReference>
<reference evidence="7" key="1">
    <citation type="journal article" date="2019" name="Int. J. Syst. Evol. Microbiol.">
        <title>The Global Catalogue of Microorganisms (GCM) 10K type strain sequencing project: providing services to taxonomists for standard genome sequencing and annotation.</title>
        <authorList>
            <consortium name="The Broad Institute Genomics Platform"/>
            <consortium name="The Broad Institute Genome Sequencing Center for Infectious Disease"/>
            <person name="Wu L."/>
            <person name="Ma J."/>
        </authorList>
    </citation>
    <scope>NUCLEOTIDE SEQUENCE [LARGE SCALE GENOMIC DNA]</scope>
    <source>
        <strain evidence="7">JCM 30742</strain>
    </source>
</reference>
<dbReference type="Pfam" id="PF00563">
    <property type="entry name" value="EAL"/>
    <property type="match status" value="1"/>
</dbReference>
<evidence type="ECO:0000256" key="1">
    <source>
        <dbReference type="ARBA" id="ARBA00022692"/>
    </source>
</evidence>
<dbReference type="PANTHER" id="PTHR44757:SF2">
    <property type="entry name" value="BIOFILM ARCHITECTURE MAINTENANCE PROTEIN MBAA"/>
    <property type="match status" value="1"/>
</dbReference>
<dbReference type="Proteomes" id="UP001500752">
    <property type="component" value="Unassembled WGS sequence"/>
</dbReference>
<dbReference type="InterPro" id="IPR001633">
    <property type="entry name" value="EAL_dom"/>
</dbReference>
<feature type="domain" description="HAMP" evidence="4">
    <location>
        <begin position="9"/>
        <end position="62"/>
    </location>
</feature>
<sequence>MAKSALRLQAGDDRLERLVAAILDIADKKFTTGLQPSPRRDEIDAIIVGVNSMALELAQTYASLDRRVAERTAQLEEARDQLQILAYSDPLTGLANRGALMREIEHSLDEHRRGEPAPLLMLLDLDAFKSINDMHGHAAGDRVLSTVADRLREGLRAGDVIARLGGDEFAVLLPAGCPSPSELGDRLIELINKEIKIGDVAVSPGASLGMAHATPEHDANRLLLESDTAMYVAKQSDRRKVQEFEDFMLYERQEKATLLRDLRVALETTQLFPVYQPIVDIESGRWVGAEALVRWRHPERGMVVPDQFLGLAEEARMLPRLTARILEATLEDLARWRHTGLVGEDFTLHVNVTPAELHMLDFPDSIRAALRRNGLPASCLGIEVTEHNLISGDSLDRYSLLALQRMGVDTSIDDFGTGYSSIGYLNRLPVTGVKLDRSLILGIEEDPQQLALLGATLGLVVACQLGCIVEGVETPEQAELLLRLGFNRAQGYFYSRPVPAAELEPHLQARTAEGPCPSAPEAP</sequence>
<gene>
    <name evidence="6" type="ORF">GCM10023081_08060</name>
</gene>
<evidence type="ECO:0000313" key="7">
    <source>
        <dbReference type="Proteomes" id="UP001500752"/>
    </source>
</evidence>
<dbReference type="EMBL" id="BAABEO010000008">
    <property type="protein sequence ID" value="GAA3672071.1"/>
    <property type="molecule type" value="Genomic_DNA"/>
</dbReference>
<dbReference type="PROSITE" id="PS50883">
    <property type="entry name" value="EAL"/>
    <property type="match status" value="1"/>
</dbReference>
<keyword evidence="2" id="KW-1133">Transmembrane helix</keyword>
<dbReference type="PANTHER" id="PTHR44757">
    <property type="entry name" value="DIGUANYLATE CYCLASE DGCP"/>
    <property type="match status" value="1"/>
</dbReference>
<dbReference type="SUPFAM" id="SSF141868">
    <property type="entry name" value="EAL domain-like"/>
    <property type="match status" value="1"/>
</dbReference>
<dbReference type="RefSeq" id="WP_345148661.1">
    <property type="nucleotide sequence ID" value="NZ_BAABEO010000008.1"/>
</dbReference>
<dbReference type="NCBIfam" id="TIGR00254">
    <property type="entry name" value="GGDEF"/>
    <property type="match status" value="1"/>
</dbReference>
<evidence type="ECO:0000256" key="2">
    <source>
        <dbReference type="ARBA" id="ARBA00022989"/>
    </source>
</evidence>
<evidence type="ECO:0000259" key="5">
    <source>
        <dbReference type="PROSITE" id="PS50887"/>
    </source>
</evidence>
<dbReference type="SMART" id="SM00052">
    <property type="entry name" value="EAL"/>
    <property type="match status" value="1"/>
</dbReference>
<keyword evidence="2" id="KW-0472">Membrane</keyword>
<evidence type="ECO:0000259" key="4">
    <source>
        <dbReference type="PROSITE" id="PS50885"/>
    </source>
</evidence>
<comment type="caution">
    <text evidence="6">The sequence shown here is derived from an EMBL/GenBank/DDBJ whole genome shotgun (WGS) entry which is preliminary data.</text>
</comment>
<accession>A0ABP7BZ88</accession>
<dbReference type="Gene3D" id="3.30.70.270">
    <property type="match status" value="1"/>
</dbReference>
<dbReference type="InterPro" id="IPR043128">
    <property type="entry name" value="Rev_trsase/Diguanyl_cyclase"/>
</dbReference>
<proteinExistence type="predicted"/>
<organism evidence="6 7">
    <name type="scientific">Arthrobacter ginkgonis</name>
    <dbReference type="NCBI Taxonomy" id="1630594"/>
    <lineage>
        <taxon>Bacteria</taxon>
        <taxon>Bacillati</taxon>
        <taxon>Actinomycetota</taxon>
        <taxon>Actinomycetes</taxon>
        <taxon>Micrococcales</taxon>
        <taxon>Micrococcaceae</taxon>
        <taxon>Arthrobacter</taxon>
    </lineage>
</organism>
<keyword evidence="1" id="KW-0812">Transmembrane</keyword>
<evidence type="ECO:0000313" key="6">
    <source>
        <dbReference type="EMBL" id="GAA3672071.1"/>
    </source>
</evidence>
<keyword evidence="7" id="KW-1185">Reference proteome</keyword>
<dbReference type="InterPro" id="IPR003660">
    <property type="entry name" value="HAMP_dom"/>
</dbReference>